<dbReference type="Proteomes" id="UP000658258">
    <property type="component" value="Unassembled WGS sequence"/>
</dbReference>
<dbReference type="InterPro" id="IPR016040">
    <property type="entry name" value="NAD(P)-bd_dom"/>
</dbReference>
<dbReference type="PANTHER" id="PTHR14097:SF7">
    <property type="entry name" value="OXIDOREDUCTASE HTATIP2"/>
    <property type="match status" value="1"/>
</dbReference>
<evidence type="ECO:0000313" key="3">
    <source>
        <dbReference type="Proteomes" id="UP000658258"/>
    </source>
</evidence>
<sequence>MDSKTAIIAGASGLIGRSLTQNLLQSKSYGQVIALVRKPLGIRHEKLKELTVDFDKLSEMTDFPKGDDVFCCLGTTMKKAGSKEAFYKVDFTYGYELAKAALNAGADRFFLVSAMGSNKNSRFFYNRVKGELEDKVSFLNYRTIYIFKPSLIRGVREERRPGEKFAQFITKFIPFIGPWKKYRPIHADKIVDAMMKVARQEDKGCYFYESEIMRKM</sequence>
<keyword evidence="3" id="KW-1185">Reference proteome</keyword>
<dbReference type="SUPFAM" id="SSF51735">
    <property type="entry name" value="NAD(P)-binding Rossmann-fold domains"/>
    <property type="match status" value="1"/>
</dbReference>
<proteinExistence type="predicted"/>
<gene>
    <name evidence="2" type="ORF">GCM10011340_22200</name>
</gene>
<dbReference type="EMBL" id="BNAG01000003">
    <property type="protein sequence ID" value="GHE66450.1"/>
    <property type="molecule type" value="Genomic_DNA"/>
</dbReference>
<feature type="domain" description="NAD(P)-binding" evidence="1">
    <location>
        <begin position="10"/>
        <end position="123"/>
    </location>
</feature>
<dbReference type="CDD" id="cd05250">
    <property type="entry name" value="CC3_like_SDR_a"/>
    <property type="match status" value="1"/>
</dbReference>
<protein>
    <submittedName>
        <fullName evidence="2">Oxidoreductase</fullName>
    </submittedName>
</protein>
<dbReference type="Gene3D" id="3.40.50.720">
    <property type="entry name" value="NAD(P)-binding Rossmann-like Domain"/>
    <property type="match status" value="1"/>
</dbReference>
<reference evidence="3" key="1">
    <citation type="journal article" date="2019" name="Int. J. Syst. Evol. Microbiol.">
        <title>The Global Catalogue of Microorganisms (GCM) 10K type strain sequencing project: providing services to taxonomists for standard genome sequencing and annotation.</title>
        <authorList>
            <consortium name="The Broad Institute Genomics Platform"/>
            <consortium name="The Broad Institute Genome Sequencing Center for Infectious Disease"/>
            <person name="Wu L."/>
            <person name="Ma J."/>
        </authorList>
    </citation>
    <scope>NUCLEOTIDE SEQUENCE [LARGE SCALE GENOMIC DNA]</scope>
    <source>
        <strain evidence="3">CGMCC 1.15111</strain>
    </source>
</reference>
<comment type="caution">
    <text evidence="2">The sequence shown here is derived from an EMBL/GenBank/DDBJ whole genome shotgun (WGS) entry which is preliminary data.</text>
</comment>
<organism evidence="2 3">
    <name type="scientific">Roseivirga thermotolerans</name>
    <dbReference type="NCBI Taxonomy" id="1758176"/>
    <lineage>
        <taxon>Bacteria</taxon>
        <taxon>Pseudomonadati</taxon>
        <taxon>Bacteroidota</taxon>
        <taxon>Cytophagia</taxon>
        <taxon>Cytophagales</taxon>
        <taxon>Roseivirgaceae</taxon>
        <taxon>Roseivirga</taxon>
    </lineage>
</organism>
<evidence type="ECO:0000313" key="2">
    <source>
        <dbReference type="EMBL" id="GHE66450.1"/>
    </source>
</evidence>
<dbReference type="RefSeq" id="WP_189630327.1">
    <property type="nucleotide sequence ID" value="NZ_BNAG01000003.1"/>
</dbReference>
<dbReference type="PANTHER" id="PTHR14097">
    <property type="entry name" value="OXIDOREDUCTASE HTATIP2"/>
    <property type="match status" value="1"/>
</dbReference>
<dbReference type="Pfam" id="PF13460">
    <property type="entry name" value="NAD_binding_10"/>
    <property type="match status" value="1"/>
</dbReference>
<name>A0ABQ3I7Y1_9BACT</name>
<accession>A0ABQ3I7Y1</accession>
<evidence type="ECO:0000259" key="1">
    <source>
        <dbReference type="Pfam" id="PF13460"/>
    </source>
</evidence>
<dbReference type="InterPro" id="IPR036291">
    <property type="entry name" value="NAD(P)-bd_dom_sf"/>
</dbReference>